<organism evidence="13 14">
    <name type="scientific">Deinococcus budaensis</name>
    <dbReference type="NCBI Taxonomy" id="1665626"/>
    <lineage>
        <taxon>Bacteria</taxon>
        <taxon>Thermotogati</taxon>
        <taxon>Deinococcota</taxon>
        <taxon>Deinococci</taxon>
        <taxon>Deinococcales</taxon>
        <taxon>Deinococcaceae</taxon>
        <taxon>Deinococcus</taxon>
    </lineage>
</organism>
<feature type="domain" description="Helicase ATP-binding" evidence="10">
    <location>
        <begin position="1032"/>
        <end position="1206"/>
    </location>
</feature>
<keyword evidence="6" id="KW-0238">DNA-binding</keyword>
<evidence type="ECO:0000256" key="6">
    <source>
        <dbReference type="ARBA" id="ARBA00023125"/>
    </source>
</evidence>
<dbReference type="PANTHER" id="PTHR13710">
    <property type="entry name" value="DNA HELICASE RECQ FAMILY MEMBER"/>
    <property type="match status" value="1"/>
</dbReference>
<dbReference type="InterPro" id="IPR036397">
    <property type="entry name" value="RNaseH_sf"/>
</dbReference>
<evidence type="ECO:0000313" key="14">
    <source>
        <dbReference type="Proteomes" id="UP000525389"/>
    </source>
</evidence>
<evidence type="ECO:0000256" key="8">
    <source>
        <dbReference type="ARBA" id="ARBA00034617"/>
    </source>
</evidence>
<evidence type="ECO:0000259" key="12">
    <source>
        <dbReference type="PROSITE" id="PS51194"/>
    </source>
</evidence>
<protein>
    <recommendedName>
        <fullName evidence="9">DNA 3'-5' helicase</fullName>
        <ecNumber evidence="9">5.6.2.4</ecNumber>
    </recommendedName>
</protein>
<evidence type="ECO:0000313" key="13">
    <source>
        <dbReference type="EMBL" id="MBB5234153.1"/>
    </source>
</evidence>
<keyword evidence="3 13" id="KW-0378">Hydrolase</keyword>
<dbReference type="GO" id="GO:0043138">
    <property type="term" value="F:3'-5' DNA helicase activity"/>
    <property type="evidence" value="ECO:0007669"/>
    <property type="project" value="UniProtKB-EC"/>
</dbReference>
<dbReference type="Gene3D" id="3.40.50.300">
    <property type="entry name" value="P-loop containing nucleotide triphosphate hydrolases"/>
    <property type="match status" value="4"/>
</dbReference>
<comment type="caution">
    <text evidence="13">The sequence shown here is derived from an EMBL/GenBank/DDBJ whole genome shotgun (WGS) entry which is preliminary data.</text>
</comment>
<comment type="catalytic activity">
    <reaction evidence="8">
        <text>Couples ATP hydrolysis with the unwinding of duplex DNA by translocating in the 3'-5' direction.</text>
        <dbReference type="EC" id="5.6.2.4"/>
    </reaction>
</comment>
<dbReference type="InterPro" id="IPR014001">
    <property type="entry name" value="Helicase_ATP-bd"/>
</dbReference>
<dbReference type="PANTHER" id="PTHR13710:SF105">
    <property type="entry name" value="ATP-DEPENDENT DNA HELICASE Q1"/>
    <property type="match status" value="1"/>
</dbReference>
<evidence type="ECO:0000256" key="5">
    <source>
        <dbReference type="ARBA" id="ARBA00022840"/>
    </source>
</evidence>
<dbReference type="SMART" id="SM00491">
    <property type="entry name" value="HELICc2"/>
    <property type="match status" value="1"/>
</dbReference>
<accession>A0A7W8LPU9</accession>
<dbReference type="CDD" id="cd17920">
    <property type="entry name" value="DEXHc_RecQ"/>
    <property type="match status" value="1"/>
</dbReference>
<dbReference type="SMART" id="SM00490">
    <property type="entry name" value="HELICc"/>
    <property type="match status" value="2"/>
</dbReference>
<name>A0A7W8LPU9_9DEIO</name>
<dbReference type="GO" id="GO:0005524">
    <property type="term" value="F:ATP binding"/>
    <property type="evidence" value="ECO:0007669"/>
    <property type="project" value="UniProtKB-KW"/>
</dbReference>
<dbReference type="GO" id="GO:0009378">
    <property type="term" value="F:four-way junction helicase activity"/>
    <property type="evidence" value="ECO:0007669"/>
    <property type="project" value="TreeGrafter"/>
</dbReference>
<evidence type="ECO:0000256" key="2">
    <source>
        <dbReference type="ARBA" id="ARBA00022741"/>
    </source>
</evidence>
<dbReference type="SUPFAM" id="SSF53098">
    <property type="entry name" value="Ribonuclease H-like"/>
    <property type="match status" value="1"/>
</dbReference>
<dbReference type="GO" id="GO:0003677">
    <property type="term" value="F:DNA binding"/>
    <property type="evidence" value="ECO:0007669"/>
    <property type="project" value="UniProtKB-KW"/>
</dbReference>
<comment type="similarity">
    <text evidence="1">Belongs to the helicase family. RecQ subfamily.</text>
</comment>
<dbReference type="InterPro" id="IPR004589">
    <property type="entry name" value="DNA_helicase_ATP-dep_RecQ"/>
</dbReference>
<dbReference type="PROSITE" id="PS51194">
    <property type="entry name" value="HELICASE_CTER"/>
    <property type="match status" value="1"/>
</dbReference>
<dbReference type="GO" id="GO:0004527">
    <property type="term" value="F:exonuclease activity"/>
    <property type="evidence" value="ECO:0007669"/>
    <property type="project" value="UniProtKB-ARBA"/>
</dbReference>
<evidence type="ECO:0000256" key="4">
    <source>
        <dbReference type="ARBA" id="ARBA00022806"/>
    </source>
</evidence>
<keyword evidence="14" id="KW-1185">Reference proteome</keyword>
<dbReference type="PROSITE" id="PS51192">
    <property type="entry name" value="HELICASE_ATP_BIND_1"/>
    <property type="match status" value="1"/>
</dbReference>
<dbReference type="PROSITE" id="PS51193">
    <property type="entry name" value="HELICASE_ATP_BIND_2"/>
    <property type="match status" value="1"/>
</dbReference>
<dbReference type="NCBIfam" id="TIGR00614">
    <property type="entry name" value="recQ_fam"/>
    <property type="match status" value="1"/>
</dbReference>
<dbReference type="SUPFAM" id="SSF52540">
    <property type="entry name" value="P-loop containing nucleoside triphosphate hydrolases"/>
    <property type="match status" value="2"/>
</dbReference>
<dbReference type="RefSeq" id="WP_184027642.1">
    <property type="nucleotide sequence ID" value="NZ_JACHFN010000005.1"/>
</dbReference>
<evidence type="ECO:0000256" key="3">
    <source>
        <dbReference type="ARBA" id="ARBA00022801"/>
    </source>
</evidence>
<feature type="domain" description="Helicase ATP-binding" evidence="11">
    <location>
        <begin position="309"/>
        <end position="584"/>
    </location>
</feature>
<keyword evidence="4 13" id="KW-0347">Helicase</keyword>
<dbReference type="InterPro" id="IPR001650">
    <property type="entry name" value="Helicase_C-like"/>
</dbReference>
<dbReference type="InterPro" id="IPR012337">
    <property type="entry name" value="RNaseH-like_sf"/>
</dbReference>
<dbReference type="GO" id="GO:0030894">
    <property type="term" value="C:replisome"/>
    <property type="evidence" value="ECO:0007669"/>
    <property type="project" value="TreeGrafter"/>
</dbReference>
<dbReference type="Pfam" id="PF00929">
    <property type="entry name" value="RNase_T"/>
    <property type="match status" value="1"/>
</dbReference>
<reference evidence="13 14" key="1">
    <citation type="submission" date="2020-08" db="EMBL/GenBank/DDBJ databases">
        <title>Genomic Encyclopedia of Type Strains, Phase IV (KMG-IV): sequencing the most valuable type-strain genomes for metagenomic binning, comparative biology and taxonomic classification.</title>
        <authorList>
            <person name="Goeker M."/>
        </authorList>
    </citation>
    <scope>NUCLEOTIDE SEQUENCE [LARGE SCALE GENOMIC DNA]</scope>
    <source>
        <strain evidence="13 14">DSM 101791</strain>
    </source>
</reference>
<dbReference type="InterPro" id="IPR013520">
    <property type="entry name" value="Ribonucl_H"/>
</dbReference>
<dbReference type="GO" id="GO:0005737">
    <property type="term" value="C:cytoplasm"/>
    <property type="evidence" value="ECO:0007669"/>
    <property type="project" value="TreeGrafter"/>
</dbReference>
<dbReference type="Pfam" id="PF13307">
    <property type="entry name" value="Helicase_C_2"/>
    <property type="match status" value="1"/>
</dbReference>
<dbReference type="Gene3D" id="1.10.10.10">
    <property type="entry name" value="Winged helix-like DNA-binding domain superfamily/Winged helix DNA-binding domain"/>
    <property type="match status" value="1"/>
</dbReference>
<dbReference type="EC" id="5.6.2.4" evidence="9"/>
<dbReference type="GO" id="GO:0043590">
    <property type="term" value="C:bacterial nucleoid"/>
    <property type="evidence" value="ECO:0007669"/>
    <property type="project" value="TreeGrafter"/>
</dbReference>
<dbReference type="InterPro" id="IPR027417">
    <property type="entry name" value="P-loop_NTPase"/>
</dbReference>
<dbReference type="InterPro" id="IPR011545">
    <property type="entry name" value="DEAD/DEAH_box_helicase_dom"/>
</dbReference>
<dbReference type="InterPro" id="IPR014013">
    <property type="entry name" value="Helic_SF1/SF2_ATP-bd_DinG/Rad3"/>
</dbReference>
<evidence type="ECO:0000256" key="9">
    <source>
        <dbReference type="ARBA" id="ARBA00034808"/>
    </source>
</evidence>
<evidence type="ECO:0000256" key="7">
    <source>
        <dbReference type="ARBA" id="ARBA00023235"/>
    </source>
</evidence>
<dbReference type="InterPro" id="IPR006555">
    <property type="entry name" value="ATP-dep_Helicase_C"/>
</dbReference>
<dbReference type="EMBL" id="JACHFN010000005">
    <property type="protein sequence ID" value="MBB5234153.1"/>
    <property type="molecule type" value="Genomic_DNA"/>
</dbReference>
<dbReference type="Pfam" id="PF00271">
    <property type="entry name" value="Helicase_C"/>
    <property type="match status" value="1"/>
</dbReference>
<dbReference type="SMART" id="SM00479">
    <property type="entry name" value="EXOIII"/>
    <property type="match status" value="1"/>
</dbReference>
<dbReference type="Proteomes" id="UP000525389">
    <property type="component" value="Unassembled WGS sequence"/>
</dbReference>
<evidence type="ECO:0000259" key="10">
    <source>
        <dbReference type="PROSITE" id="PS51192"/>
    </source>
</evidence>
<dbReference type="SMART" id="SM00487">
    <property type="entry name" value="DEXDc"/>
    <property type="match status" value="2"/>
</dbReference>
<feature type="domain" description="Helicase C-terminal" evidence="12">
    <location>
        <begin position="1234"/>
        <end position="1386"/>
    </location>
</feature>
<evidence type="ECO:0000259" key="11">
    <source>
        <dbReference type="PROSITE" id="PS51193"/>
    </source>
</evidence>
<dbReference type="Gene3D" id="3.30.420.10">
    <property type="entry name" value="Ribonuclease H-like superfamily/Ribonuclease H"/>
    <property type="match status" value="1"/>
</dbReference>
<gene>
    <name evidence="13" type="ORF">HNQ09_001591</name>
</gene>
<sequence length="1721" mass="192277">MQSNVDVSAPARLLVFFDVETTSEKVEEAEIVEIAAVRDGHPPFHAYLATTSPVPDKTYKITHIPRDEYDCEKREPRGQLAAFLAYVGDAELAGHNIHTYDLPVLRRALEAAGLPVPEAAKDGQGVDTMWLARLVLPVLRDARRPDGRAARLASHQLGDLHEFLLGEPLEGAHRAHADVIANQKVFHALLREDVPQATRRLWSRLQVDAARFFPADPLGEDALMDYLRVPAAVPRVRSAGESFPGVDTLFPAWTEAAVREGRVRDIEVPAFLRAVETRDVSFTGVREVLAADPDAPEAARAVRTLAGSFRVKRQTDGTIRAPQAEMARRVCDVLQGAVPAAVIQAPTGTGKTKGYLFPAQHYLATHPQEQVIIATHTKVLQQQVYDELRGWSHTYATNAVNAKSARKYICLDALAETLVDGAREADLAVRRAHAIVASFAHQGDYDLEALPGAWQFSDAFRELELAVETHAARCRDTCPFVHLCGYQIDRAQRAAAQVIVTNQAWLLATMADPGDQPDRPRPHLVVDEAHNLEDVATEAFAERFRADHVRFHLRRLHDPKRRGALSREIPEGLRDLARQARGELLPRAQRALEQYDAAVAAFVKAHYESGDETFGLELVVTAHLLETADWQRLRRVEDELIGTLRALRDALDTFRPHKLVYARMHPALDYFQSLVQLLYARRRPDPFAVIHTTEWTPGRGWEHAARPVDLAPRLQDVWANAASVTLTSATLAPGGDFKYVRRTLGLPAGTAELELPEGLPYEKAHVLFPAHLPAARAENLRRFEDLYGAELDAFLPHTHRSLSLFTSRERMKRAGERLEHLTPIVPLTRVAREDAAREMARGGPRVAFGTRAFMEGVDFPHLKVVNLERIPFPVPDALLRARQDLAVRSDIDPWYGFYLPKALLTFTQAFGRLIRDSRNTGGEGAFVLWDKRILQAAYREVVFRSLPESLVQAGHLHRPADRAAFYDLVAGILGVDREQLPRGELLDATTTQLRDIRARVRAGELTREEALDALLDLFWDGKRLKAEQREAVNAVLASHDLLVYLPTGFGKSLTFQLPALLDDALTLVVSPLVALMQDQVDGLLEAGVPAAALHGARTGTEQRGILEDVRHGEVNLLYVSPERVNRSEDLKNTLRDLAREGRLRRVVFDEAHCLSEWGHDFRPDYSSAMDVLRAAAPEVHVTALTATAAPDTREQLPGELQMRDPVTVTAPSDRENLGYYVQRTGGDPVEKLQHVVQLLSWLGSRREDPNWSAIVYVSTRNAASRLAQALDALGFPAGAYHAGLSGVMRKEVQEQFMRDELRVMVATTAFGMGIDKPNVRAVIHFNPPRSLPAYVQEAGRAGRDGKPAWALLLHDQRDWSLYRWLAGQDVPDRTHAVALMDLLTLHGRLTAYPDLLIEQVNTLLTTGELLEADDLSPLLAALEDAEIIHTGYRVGKIRLLSAWTIEQLTAHLGDHHGRLVAQRGYRPGRTPAELDLSDIPSTDADALNKALYRLSLDHPLELLYSTHRPALEVTPLRASLDAFDGIVEDLLARKRRNLEGLQTFVRSTICRRRRLLELFGEAMPARVDRATCCHVCNRDETPWGLAPQVSVSIIEDVYRIKDTLLEFLEHDQAEYERRGYTGAYPAKGATRISMLLRGEVRRFVGKDLQRTLHPYEQRSLYFGRLEFVAAKEIERTLRAAADKGFVTATPFGAGFTFAINDAGRRHLRRKDRATRPERPVI</sequence>
<dbReference type="GO" id="GO:0006310">
    <property type="term" value="P:DNA recombination"/>
    <property type="evidence" value="ECO:0007669"/>
    <property type="project" value="InterPro"/>
</dbReference>
<dbReference type="GO" id="GO:0006281">
    <property type="term" value="P:DNA repair"/>
    <property type="evidence" value="ECO:0007669"/>
    <property type="project" value="TreeGrafter"/>
</dbReference>
<evidence type="ECO:0000256" key="1">
    <source>
        <dbReference type="ARBA" id="ARBA00005446"/>
    </source>
</evidence>
<proteinExistence type="inferred from homology"/>
<dbReference type="Pfam" id="PF00270">
    <property type="entry name" value="DEAD"/>
    <property type="match status" value="2"/>
</dbReference>
<dbReference type="InterPro" id="IPR036388">
    <property type="entry name" value="WH-like_DNA-bd_sf"/>
</dbReference>
<keyword evidence="7" id="KW-0413">Isomerase</keyword>
<dbReference type="CDD" id="cd06127">
    <property type="entry name" value="DEDDh"/>
    <property type="match status" value="1"/>
</dbReference>
<dbReference type="GO" id="GO:0016818">
    <property type="term" value="F:hydrolase activity, acting on acid anhydrides, in phosphorus-containing anhydrides"/>
    <property type="evidence" value="ECO:0007669"/>
    <property type="project" value="InterPro"/>
</dbReference>
<keyword evidence="5" id="KW-0067">ATP-binding</keyword>
<keyword evidence="2" id="KW-0547">Nucleotide-binding</keyword>